<keyword evidence="1" id="KW-0472">Membrane</keyword>
<dbReference type="Proteomes" id="UP000318336">
    <property type="component" value="Unassembled WGS sequence"/>
</dbReference>
<proteinExistence type="predicted"/>
<dbReference type="AlphaFoldDB" id="A0A542XDW4"/>
<keyword evidence="1" id="KW-1133">Transmembrane helix</keyword>
<dbReference type="RefSeq" id="WP_142005983.1">
    <property type="nucleotide sequence ID" value="NZ_CAJTBP010000001.1"/>
</dbReference>
<dbReference type="InterPro" id="IPR019692">
    <property type="entry name" value="CFP-6_PH"/>
</dbReference>
<evidence type="ECO:0000313" key="3">
    <source>
        <dbReference type="EMBL" id="TQL34021.1"/>
    </source>
</evidence>
<feature type="transmembrane region" description="Helical" evidence="1">
    <location>
        <begin position="193"/>
        <end position="212"/>
    </location>
</feature>
<protein>
    <submittedName>
        <fullName evidence="3">PH (Pleckstrin Homology) domain-containing protein</fullName>
    </submittedName>
</protein>
<reference evidence="3 4" key="1">
    <citation type="submission" date="2019-06" db="EMBL/GenBank/DDBJ databases">
        <title>Sequencing the genomes of 1000 actinobacteria strains.</title>
        <authorList>
            <person name="Klenk H.-P."/>
        </authorList>
    </citation>
    <scope>NUCLEOTIDE SEQUENCE [LARGE SCALE GENOMIC DNA]</scope>
    <source>
        <strain evidence="3 4">DSM 24617</strain>
    </source>
</reference>
<feature type="transmembrane region" description="Helical" evidence="1">
    <location>
        <begin position="21"/>
        <end position="40"/>
    </location>
</feature>
<dbReference type="Pfam" id="PF10756">
    <property type="entry name" value="bPH_6"/>
    <property type="match status" value="1"/>
</dbReference>
<name>A0A542XDW4_9MICO</name>
<evidence type="ECO:0000259" key="2">
    <source>
        <dbReference type="Pfam" id="PF10756"/>
    </source>
</evidence>
<dbReference type="EMBL" id="VFOK01000001">
    <property type="protein sequence ID" value="TQL34021.1"/>
    <property type="molecule type" value="Genomic_DNA"/>
</dbReference>
<sequence length="213" mass="22730">MPPRDPAQPEPVVRTFRQGSGLAAGGVIAVLSVVFLVLYLVGDRSRGPEPAIWAVVVLLVVWAVLLRPSVRLSEHGVTLRNVLRDVHLTWPAIDLVEARWALTLVTPDGEAYSAWAISAQRPKRAPGPASSGGRINPMQTLSGALDPSRELIDREASAGRVGEEIRRTVDQYALAVSRGDMAEQEVRVDVRPAVTGVVAVALAVALAVFAVLA</sequence>
<feature type="domain" description="Low molecular weight protein antigen 6 PH" evidence="2">
    <location>
        <begin position="67"/>
        <end position="122"/>
    </location>
</feature>
<evidence type="ECO:0000313" key="4">
    <source>
        <dbReference type="Proteomes" id="UP000318336"/>
    </source>
</evidence>
<accession>A0A542XDW4</accession>
<dbReference type="OrthoDB" id="5148800at2"/>
<gene>
    <name evidence="3" type="ORF">FB554_2178</name>
</gene>
<evidence type="ECO:0000256" key="1">
    <source>
        <dbReference type="SAM" id="Phobius"/>
    </source>
</evidence>
<keyword evidence="4" id="KW-1185">Reference proteome</keyword>
<organism evidence="3 4">
    <name type="scientific">Barrientosiimonas humi</name>
    <dbReference type="NCBI Taxonomy" id="999931"/>
    <lineage>
        <taxon>Bacteria</taxon>
        <taxon>Bacillati</taxon>
        <taxon>Actinomycetota</taxon>
        <taxon>Actinomycetes</taxon>
        <taxon>Micrococcales</taxon>
        <taxon>Dermacoccaceae</taxon>
        <taxon>Barrientosiimonas</taxon>
    </lineage>
</organism>
<comment type="caution">
    <text evidence="3">The sequence shown here is derived from an EMBL/GenBank/DDBJ whole genome shotgun (WGS) entry which is preliminary data.</text>
</comment>
<keyword evidence="1" id="KW-0812">Transmembrane</keyword>
<feature type="transmembrane region" description="Helical" evidence="1">
    <location>
        <begin position="52"/>
        <end position="70"/>
    </location>
</feature>